<dbReference type="GO" id="GO:0000166">
    <property type="term" value="F:nucleotide binding"/>
    <property type="evidence" value="ECO:0007669"/>
    <property type="project" value="UniProtKB-KW"/>
</dbReference>
<dbReference type="SUPFAM" id="SSF56672">
    <property type="entry name" value="DNA/RNA polymerases"/>
    <property type="match status" value="1"/>
</dbReference>
<evidence type="ECO:0000256" key="2">
    <source>
        <dbReference type="ARBA" id="ARBA00022484"/>
    </source>
</evidence>
<evidence type="ECO:0000256" key="6">
    <source>
        <dbReference type="ARBA" id="ARBA00022953"/>
    </source>
</evidence>
<feature type="binding site" evidence="9">
    <location>
        <position position="425"/>
    </location>
    <ligand>
        <name>Mg(2+)</name>
        <dbReference type="ChEBI" id="CHEBI:18420"/>
        <label>2</label>
    </ligand>
</feature>
<evidence type="ECO:0000256" key="4">
    <source>
        <dbReference type="ARBA" id="ARBA00022695"/>
    </source>
</evidence>
<dbReference type="InterPro" id="IPR005093">
    <property type="entry name" value="RNArep_beta"/>
</dbReference>
<keyword evidence="9" id="KW-0479">Metal-binding</keyword>
<keyword evidence="9" id="KW-0460">Magnesium</keyword>
<keyword evidence="5" id="KW-0547">Nucleotide-binding</keyword>
<proteinExistence type="predicted"/>
<evidence type="ECO:0000256" key="8">
    <source>
        <dbReference type="ARBA" id="ARBA00048744"/>
    </source>
</evidence>
<dbReference type="EC" id="2.7.7.48" evidence="1"/>
<evidence type="ECO:0000256" key="1">
    <source>
        <dbReference type="ARBA" id="ARBA00012494"/>
    </source>
</evidence>
<protein>
    <recommendedName>
        <fullName evidence="1">RNA-directed RNA polymerase</fullName>
        <ecNumber evidence="1">2.7.7.48</ecNumber>
    </recommendedName>
    <alternativeName>
        <fullName evidence="7">RNA replicase beta chain</fullName>
    </alternativeName>
</protein>
<dbReference type="InterPro" id="IPR007096">
    <property type="entry name" value="RNA-dir_Rpol_cat_phage"/>
</dbReference>
<dbReference type="InterPro" id="IPR043502">
    <property type="entry name" value="DNA/RNA_pol_sf"/>
</dbReference>
<evidence type="ECO:0000256" key="5">
    <source>
        <dbReference type="ARBA" id="ARBA00022741"/>
    </source>
</evidence>
<evidence type="ECO:0000256" key="7">
    <source>
        <dbReference type="ARBA" id="ARBA00030248"/>
    </source>
</evidence>
<comment type="cofactor">
    <cofactor evidence="9">
        <name>Mg(2+)</name>
        <dbReference type="ChEBI" id="CHEBI:18420"/>
    </cofactor>
    <text evidence="9">Binds 2 Mg(2+) per subunit.</text>
</comment>
<dbReference type="GO" id="GO:0003968">
    <property type="term" value="F:RNA-directed RNA polymerase activity"/>
    <property type="evidence" value="ECO:0007669"/>
    <property type="project" value="UniProtKB-KW"/>
</dbReference>
<organism evidence="11">
    <name type="scientific">Leviviridae sp</name>
    <dbReference type="NCBI Taxonomy" id="2027243"/>
    <lineage>
        <taxon>Viruses</taxon>
        <taxon>Riboviria</taxon>
        <taxon>Orthornavirae</taxon>
        <taxon>Lenarviricota</taxon>
        <taxon>Leviviricetes</taxon>
        <taxon>Norzivirales</taxon>
        <taxon>Fiersviridae</taxon>
    </lineage>
</organism>
<dbReference type="PROSITE" id="PS50522">
    <property type="entry name" value="RDRP_PHAGE"/>
    <property type="match status" value="1"/>
</dbReference>
<dbReference type="Pfam" id="PF03431">
    <property type="entry name" value="RNA_replicase_B"/>
    <property type="match status" value="1"/>
</dbReference>
<comment type="catalytic activity">
    <reaction evidence="8">
        <text>RNA(n) + a ribonucleoside 5'-triphosphate = RNA(n+1) + diphosphate</text>
        <dbReference type="Rhea" id="RHEA:21248"/>
        <dbReference type="Rhea" id="RHEA-COMP:14527"/>
        <dbReference type="Rhea" id="RHEA-COMP:17342"/>
        <dbReference type="ChEBI" id="CHEBI:33019"/>
        <dbReference type="ChEBI" id="CHEBI:61557"/>
        <dbReference type="ChEBI" id="CHEBI:140395"/>
        <dbReference type="EC" id="2.7.7.48"/>
    </reaction>
</comment>
<evidence type="ECO:0000259" key="10">
    <source>
        <dbReference type="PROSITE" id="PS50522"/>
    </source>
</evidence>
<reference evidence="11" key="1">
    <citation type="submission" date="2019-05" db="EMBL/GenBank/DDBJ databases">
        <title>Metatranscriptomic reconstruction reveals RNA viruses with the potential to shape carbon cycling in soil.</title>
        <authorList>
            <person name="Starr E.P."/>
            <person name="Nuccio E."/>
            <person name="Pett-Ridge J."/>
            <person name="Banfield J.F."/>
            <person name="Firestone M.K."/>
        </authorList>
    </citation>
    <scope>NUCLEOTIDE SEQUENCE</scope>
    <source>
        <strain evidence="11">H4_Bulk_47_scaffold_296</strain>
    </source>
</reference>
<feature type="binding site" evidence="9">
    <location>
        <position position="328"/>
    </location>
    <ligand>
        <name>Mg(2+)</name>
        <dbReference type="ChEBI" id="CHEBI:18420"/>
        <label>2</label>
    </ligand>
</feature>
<dbReference type="GO" id="GO:0046872">
    <property type="term" value="F:metal ion binding"/>
    <property type="evidence" value="ECO:0007669"/>
    <property type="project" value="UniProtKB-KW"/>
</dbReference>
<keyword evidence="6" id="KW-0693">Viral RNA replication</keyword>
<keyword evidence="2 11" id="KW-0696">RNA-directed RNA polymerase</keyword>
<sequence length="615" mass="68734">MKSLMLFLQSVLTDVGTLCCVSTSRDLETITARVKHEGLSFLTITLPSYGKDFERSLDLGYVADEMFLGFKTYEASGLPRLFEGFLQQVFDFGTGRLLDEPSIDAIFAVRQLTLLFGKIELECSDERKRAAIDSYVECEKDMDALLWGLSDAQLRDFRRVSELLWRDIFTDLEHMLEACEVVARFSGGSTADKLSGNRKYDGINSWPERAQSIFPWEENLYNTVVSARADRPRAFSHLSVGDRSMHILEPGTETPVKVVLVPKTMKTPRVIAMEPTCMQFMQQGLLRAFSQVVQANDSARALVGWQSQEPNRSLARSASHTGKLATLDLSEASDRVSNLLVIKMFGPYRLLAEAVQAVRSNTADVPGYGVLRLAKYASMGSALTFPLESLVFMTIVFLGIEQELNRPLSKAAVKRLLHQVRTFGDDIIVPTRYTRSVIGSLEAYGLKVNTRKSFWTGKFRESCGGDYYDGEDVTVTRCRALFPTSRSQVPELVSTVALRNLLYKAGLWNAVRFLDEKLEGLIPFPAVEETSSVLGKFSFLGYSTDGWNPDLQRPFVRGAVLRPVLPTSRLDGYGALLKFFLTRGDSDIASEVEMDLEHGGRPVVVDIKLRKACPF</sequence>
<evidence type="ECO:0000256" key="9">
    <source>
        <dbReference type="PIRSR" id="PIRSR605093-1"/>
    </source>
</evidence>
<evidence type="ECO:0000256" key="3">
    <source>
        <dbReference type="ARBA" id="ARBA00022679"/>
    </source>
</evidence>
<accession>A0A514D526</accession>
<feature type="binding site" evidence="9">
    <location>
        <position position="426"/>
    </location>
    <ligand>
        <name>Mg(2+)</name>
        <dbReference type="ChEBI" id="CHEBI:18420"/>
        <label>2</label>
    </ligand>
</feature>
<keyword evidence="4" id="KW-0548">Nucleotidyltransferase</keyword>
<dbReference type="GO" id="GO:0039694">
    <property type="term" value="P:viral RNA genome replication"/>
    <property type="evidence" value="ECO:0007669"/>
    <property type="project" value="InterPro"/>
</dbReference>
<keyword evidence="3" id="KW-0808">Transferase</keyword>
<gene>
    <name evidence="11" type="ORF">H4Bulk47296_000001</name>
</gene>
<dbReference type="EMBL" id="MN034306">
    <property type="protein sequence ID" value="QDH88728.1"/>
    <property type="molecule type" value="Genomic_RNA"/>
</dbReference>
<feature type="domain" description="RdRp catalytic" evidence="10">
    <location>
        <begin position="313"/>
        <end position="457"/>
    </location>
</feature>
<name>A0A514D526_9VIRU</name>
<evidence type="ECO:0000313" key="11">
    <source>
        <dbReference type="EMBL" id="QDH88728.1"/>
    </source>
</evidence>